<protein>
    <submittedName>
        <fullName evidence="2">Glycosyltransferase involved in cell wall biogenesis</fullName>
    </submittedName>
</protein>
<reference evidence="2 3" key="1">
    <citation type="journal article" date="2015" name="Nature">
        <title>rRNA introns, odd ribosomes, and small enigmatic genomes across a large radiation of phyla.</title>
        <authorList>
            <person name="Brown C.T."/>
            <person name="Hug L.A."/>
            <person name="Thomas B.C."/>
            <person name="Sharon I."/>
            <person name="Castelle C.J."/>
            <person name="Singh A."/>
            <person name="Wilkins M.J."/>
            <person name="Williams K.H."/>
            <person name="Banfield J.F."/>
        </authorList>
    </citation>
    <scope>NUCLEOTIDE SEQUENCE [LARGE SCALE GENOMIC DNA]</scope>
</reference>
<dbReference type="SUPFAM" id="SSF53448">
    <property type="entry name" value="Nucleotide-diphospho-sugar transferases"/>
    <property type="match status" value="1"/>
</dbReference>
<accession>A0A0G0SA42</accession>
<dbReference type="InterPro" id="IPR050834">
    <property type="entry name" value="Glycosyltransf_2"/>
</dbReference>
<comment type="caution">
    <text evidence="2">The sequence shown here is derived from an EMBL/GenBank/DDBJ whole genome shotgun (WGS) entry which is preliminary data.</text>
</comment>
<dbReference type="GO" id="GO:0016740">
    <property type="term" value="F:transferase activity"/>
    <property type="evidence" value="ECO:0007669"/>
    <property type="project" value="UniProtKB-KW"/>
</dbReference>
<feature type="domain" description="Glycosyltransferase 2-like" evidence="1">
    <location>
        <begin position="3"/>
        <end position="132"/>
    </location>
</feature>
<dbReference type="PANTHER" id="PTHR43685">
    <property type="entry name" value="GLYCOSYLTRANSFERASE"/>
    <property type="match status" value="1"/>
</dbReference>
<evidence type="ECO:0000259" key="1">
    <source>
        <dbReference type="Pfam" id="PF00535"/>
    </source>
</evidence>
<dbReference type="EMBL" id="LBXO01000055">
    <property type="protein sequence ID" value="KKR31600.1"/>
    <property type="molecule type" value="Genomic_DNA"/>
</dbReference>
<gene>
    <name evidence="2" type="ORF">UT64_C0055G0002</name>
</gene>
<dbReference type="CDD" id="cd00761">
    <property type="entry name" value="Glyco_tranf_GTA_type"/>
    <property type="match status" value="1"/>
</dbReference>
<evidence type="ECO:0000313" key="2">
    <source>
        <dbReference type="EMBL" id="KKR31600.1"/>
    </source>
</evidence>
<organism evidence="2 3">
    <name type="scientific">Candidatus Falkowbacteria bacterium GW2011_GWF2_39_8</name>
    <dbReference type="NCBI Taxonomy" id="1618642"/>
    <lineage>
        <taxon>Bacteria</taxon>
        <taxon>Candidatus Falkowiibacteriota</taxon>
    </lineage>
</organism>
<dbReference type="Pfam" id="PF00535">
    <property type="entry name" value="Glycos_transf_2"/>
    <property type="match status" value="1"/>
</dbReference>
<sequence length="233" mass="26725">MISIIIPVYNRAKIFGKTLEAILKQTYKDYEIIIVNDGSKDNVEAVVESFVPKIKEANISLQYFKQPNQGAPAARNNGFRHSSGNYLLFCDADAELHPEMLETLLQALSDHPEASYAYSSFLWGKKLFKLEPFSENRLKSGPFIHTSALIRRTDFPSSGWDESIKKFQDWNLWLTMLEQGHQGIFVDQVLYKIDPGGTISNWLPSFAYKIFPFLPAVKKYKKAMEIIKQKHNL</sequence>
<dbReference type="PANTHER" id="PTHR43685:SF11">
    <property type="entry name" value="GLYCOSYLTRANSFERASE TAGX-RELATED"/>
    <property type="match status" value="1"/>
</dbReference>
<dbReference type="Gene3D" id="3.90.550.10">
    <property type="entry name" value="Spore Coat Polysaccharide Biosynthesis Protein SpsA, Chain A"/>
    <property type="match status" value="1"/>
</dbReference>
<dbReference type="InterPro" id="IPR001173">
    <property type="entry name" value="Glyco_trans_2-like"/>
</dbReference>
<keyword evidence="2" id="KW-0808">Transferase</keyword>
<dbReference type="AlphaFoldDB" id="A0A0G0SA42"/>
<dbReference type="Proteomes" id="UP000034137">
    <property type="component" value="Unassembled WGS sequence"/>
</dbReference>
<evidence type="ECO:0000313" key="3">
    <source>
        <dbReference type="Proteomes" id="UP000034137"/>
    </source>
</evidence>
<proteinExistence type="predicted"/>
<name>A0A0G0SA42_9BACT</name>
<dbReference type="InterPro" id="IPR029044">
    <property type="entry name" value="Nucleotide-diphossugar_trans"/>
</dbReference>